<evidence type="ECO:0000259" key="6">
    <source>
        <dbReference type="PROSITE" id="PS50949"/>
    </source>
</evidence>
<dbReference type="OrthoDB" id="594134at2"/>
<feature type="domain" description="HTH gntR-type" evidence="6">
    <location>
        <begin position="16"/>
        <end position="84"/>
    </location>
</feature>
<dbReference type="PANTHER" id="PTHR46577:SF2">
    <property type="entry name" value="TRANSCRIPTIONAL REGULATORY PROTEIN"/>
    <property type="match status" value="1"/>
</dbReference>
<organism evidence="7 8">
    <name type="scientific">Chitinophaga silvisoli</name>
    <dbReference type="NCBI Taxonomy" id="2291814"/>
    <lineage>
        <taxon>Bacteria</taxon>
        <taxon>Pseudomonadati</taxon>
        <taxon>Bacteroidota</taxon>
        <taxon>Chitinophagia</taxon>
        <taxon>Chitinophagales</taxon>
        <taxon>Chitinophagaceae</taxon>
        <taxon>Chitinophaga</taxon>
    </lineage>
</organism>
<accession>A0A3E1P9W2</accession>
<dbReference type="CDD" id="cd07377">
    <property type="entry name" value="WHTH_GntR"/>
    <property type="match status" value="1"/>
</dbReference>
<dbReference type="InterPro" id="IPR036390">
    <property type="entry name" value="WH_DNA-bd_sf"/>
</dbReference>
<dbReference type="GO" id="GO:0003677">
    <property type="term" value="F:DNA binding"/>
    <property type="evidence" value="ECO:0007669"/>
    <property type="project" value="UniProtKB-KW"/>
</dbReference>
<reference evidence="7 8" key="1">
    <citation type="submission" date="2018-08" db="EMBL/GenBank/DDBJ databases">
        <title>Chitinophaga sp. K20C18050901, a novel bacterium isolated from forest soil.</title>
        <authorList>
            <person name="Wang C."/>
        </authorList>
    </citation>
    <scope>NUCLEOTIDE SEQUENCE [LARGE SCALE GENOMIC DNA]</scope>
    <source>
        <strain evidence="7 8">K20C18050901</strain>
    </source>
</reference>
<dbReference type="Gene3D" id="1.10.10.10">
    <property type="entry name" value="Winged helix-like DNA-binding domain superfamily/Winged helix DNA-binding domain"/>
    <property type="match status" value="1"/>
</dbReference>
<keyword evidence="5" id="KW-0804">Transcription</keyword>
<dbReference type="InterPro" id="IPR000524">
    <property type="entry name" value="Tscrpt_reg_HTH_GntR"/>
</dbReference>
<dbReference type="Gene3D" id="3.40.640.10">
    <property type="entry name" value="Type I PLP-dependent aspartate aminotransferase-like (Major domain)"/>
    <property type="match status" value="1"/>
</dbReference>
<dbReference type="PANTHER" id="PTHR46577">
    <property type="entry name" value="HTH-TYPE TRANSCRIPTIONAL REGULATORY PROTEIN GABR"/>
    <property type="match status" value="1"/>
</dbReference>
<dbReference type="Pfam" id="PF00392">
    <property type="entry name" value="GntR"/>
    <property type="match status" value="1"/>
</dbReference>
<comment type="caution">
    <text evidence="7">The sequence shown here is derived from an EMBL/GenBank/DDBJ whole genome shotgun (WGS) entry which is preliminary data.</text>
</comment>
<dbReference type="InterPro" id="IPR004839">
    <property type="entry name" value="Aminotransferase_I/II_large"/>
</dbReference>
<evidence type="ECO:0000256" key="2">
    <source>
        <dbReference type="ARBA" id="ARBA00022898"/>
    </source>
</evidence>
<keyword evidence="2" id="KW-0663">Pyridoxal phosphate</keyword>
<gene>
    <name evidence="7" type="ORF">DXN04_05320</name>
</gene>
<dbReference type="InterPro" id="IPR015424">
    <property type="entry name" value="PyrdxlP-dep_Trfase"/>
</dbReference>
<dbReference type="PROSITE" id="PS50949">
    <property type="entry name" value="HTH_GNTR"/>
    <property type="match status" value="1"/>
</dbReference>
<keyword evidence="3" id="KW-0805">Transcription regulation</keyword>
<evidence type="ECO:0000256" key="1">
    <source>
        <dbReference type="ARBA" id="ARBA00005384"/>
    </source>
</evidence>
<dbReference type="InterPro" id="IPR051446">
    <property type="entry name" value="HTH_trans_reg/aminotransferase"/>
</dbReference>
<dbReference type="RefSeq" id="WP_116852237.1">
    <property type="nucleotide sequence ID" value="NZ_QTJV01000001.1"/>
</dbReference>
<dbReference type="EMBL" id="QTJV01000001">
    <property type="protein sequence ID" value="RFM36917.1"/>
    <property type="molecule type" value="Genomic_DNA"/>
</dbReference>
<dbReference type="Proteomes" id="UP000261174">
    <property type="component" value="Unassembled WGS sequence"/>
</dbReference>
<sequence length="482" mass="53494">MLPFQTLIPLNKTLALPVYRQIANAISQHIKNGILKPETALPGTREMAGILDVHRKTVVAAYSELQIQGWILVTPRKGFFVAGNLPELKPREWKQEVTSGYGKQMSAPFNVLTKDRQGSIYPPNTPFRLTIDDGWPDTRLAPLDLLMREYRSLLKFKYKNPVTGTVTAGALHLREVMVDYLSETRGIKADVPHLLITHGAQMAIYIAARLTITPGANVIAGTPGYYTASQVFEHLGANLITVPVDDQGIDTDAVAAICKKHPISMLYVIPHHHHPTTVTLSPARRMHLLELSAQYNFAIIEDDYDYGFHYNSSPYLPLASGHHDGRVIYIGSFSKSLAASVRIGFLVGAEDFIQQGIYLRKLLDLKGNHLMEDALAILIKNGDMSRHLKKANKIYHARLQHLTTLLDTRLQHAVEYNIPMGGMAIWTQFKIPLKSLSAHAAKQGLYISDGSNYMVGNACRIGFASLNEQEMTEAITILASGI</sequence>
<dbReference type="SMART" id="SM00345">
    <property type="entry name" value="HTH_GNTR"/>
    <property type="match status" value="1"/>
</dbReference>
<evidence type="ECO:0000256" key="4">
    <source>
        <dbReference type="ARBA" id="ARBA00023125"/>
    </source>
</evidence>
<keyword evidence="7" id="KW-0808">Transferase</keyword>
<dbReference type="InterPro" id="IPR036388">
    <property type="entry name" value="WH-like_DNA-bd_sf"/>
</dbReference>
<dbReference type="GO" id="GO:0030170">
    <property type="term" value="F:pyridoxal phosphate binding"/>
    <property type="evidence" value="ECO:0007669"/>
    <property type="project" value="InterPro"/>
</dbReference>
<dbReference type="AlphaFoldDB" id="A0A3E1P9W2"/>
<keyword evidence="7" id="KW-0032">Aminotransferase</keyword>
<dbReference type="GO" id="GO:0003700">
    <property type="term" value="F:DNA-binding transcription factor activity"/>
    <property type="evidence" value="ECO:0007669"/>
    <property type="project" value="InterPro"/>
</dbReference>
<evidence type="ECO:0000313" key="8">
    <source>
        <dbReference type="Proteomes" id="UP000261174"/>
    </source>
</evidence>
<dbReference type="SUPFAM" id="SSF46785">
    <property type="entry name" value="Winged helix' DNA-binding domain"/>
    <property type="match status" value="1"/>
</dbReference>
<dbReference type="Pfam" id="PF00155">
    <property type="entry name" value="Aminotran_1_2"/>
    <property type="match status" value="1"/>
</dbReference>
<comment type="similarity">
    <text evidence="1">In the C-terminal section; belongs to the class-I pyridoxal-phosphate-dependent aminotransferase family.</text>
</comment>
<dbReference type="GO" id="GO:0008483">
    <property type="term" value="F:transaminase activity"/>
    <property type="evidence" value="ECO:0007669"/>
    <property type="project" value="UniProtKB-KW"/>
</dbReference>
<protein>
    <submittedName>
        <fullName evidence="7">PLP-dependent aminotransferase family protein</fullName>
    </submittedName>
</protein>
<evidence type="ECO:0000313" key="7">
    <source>
        <dbReference type="EMBL" id="RFM36917.1"/>
    </source>
</evidence>
<keyword evidence="8" id="KW-1185">Reference proteome</keyword>
<evidence type="ECO:0000256" key="5">
    <source>
        <dbReference type="ARBA" id="ARBA00023163"/>
    </source>
</evidence>
<name>A0A3E1P9W2_9BACT</name>
<evidence type="ECO:0000256" key="3">
    <source>
        <dbReference type="ARBA" id="ARBA00023015"/>
    </source>
</evidence>
<dbReference type="SUPFAM" id="SSF53383">
    <property type="entry name" value="PLP-dependent transferases"/>
    <property type="match status" value="1"/>
</dbReference>
<dbReference type="InterPro" id="IPR015421">
    <property type="entry name" value="PyrdxlP-dep_Trfase_major"/>
</dbReference>
<dbReference type="CDD" id="cd00609">
    <property type="entry name" value="AAT_like"/>
    <property type="match status" value="1"/>
</dbReference>
<proteinExistence type="inferred from homology"/>
<keyword evidence="4" id="KW-0238">DNA-binding</keyword>